<accession>A0A2Z2MCR5</accession>
<dbReference type="InterPro" id="IPR029060">
    <property type="entry name" value="PIN-like_dom_sf"/>
</dbReference>
<dbReference type="AlphaFoldDB" id="A0A2Z2MCR5"/>
<dbReference type="Pfam" id="PF01850">
    <property type="entry name" value="PIN"/>
    <property type="match status" value="1"/>
</dbReference>
<dbReference type="RefSeq" id="WP_157727198.1">
    <property type="nucleotide sequence ID" value="NZ_CP014862.1"/>
</dbReference>
<dbReference type="InterPro" id="IPR044153">
    <property type="entry name" value="PIN_Pae0151-like"/>
</dbReference>
<dbReference type="InterPro" id="IPR051619">
    <property type="entry name" value="TypeII_TA_RNase_PINc/VapC"/>
</dbReference>
<organism evidence="3 4">
    <name type="scientific">Thermococcus profundus</name>
    <dbReference type="NCBI Taxonomy" id="49899"/>
    <lineage>
        <taxon>Archaea</taxon>
        <taxon>Methanobacteriati</taxon>
        <taxon>Methanobacteriota</taxon>
        <taxon>Thermococci</taxon>
        <taxon>Thermococcales</taxon>
        <taxon>Thermococcaceae</taxon>
        <taxon>Thermococcus</taxon>
    </lineage>
</organism>
<keyword evidence="1" id="KW-0460">Magnesium</keyword>
<evidence type="ECO:0000313" key="3">
    <source>
        <dbReference type="EMBL" id="ASJ02492.1"/>
    </source>
</evidence>
<sequence length="160" mass="17746">MSGAEKGFVIDTNVIIGAFFYNSTHPQLKQKRGILDKCRLVLSLSRGKKIAVPRVAIVEVISVAKRLSGDQKLAVRLGNAVENSFEVVREEELYSTAKGIAAIESPSGFDTYFLALAIEKGYSLITRDRPMCAHAHRLDVDCLLIDESISEDDIRKFMEV</sequence>
<dbReference type="CDD" id="cd09873">
    <property type="entry name" value="PIN_Pae0151-like"/>
    <property type="match status" value="1"/>
</dbReference>
<evidence type="ECO:0000313" key="4">
    <source>
        <dbReference type="Proteomes" id="UP000250179"/>
    </source>
</evidence>
<name>A0A2Z2MCR5_THEPR</name>
<dbReference type="KEGG" id="tprf:A3L09_04100"/>
<gene>
    <name evidence="3" type="ORF">A3L09_04100</name>
</gene>
<reference evidence="3 4" key="1">
    <citation type="submission" date="2016-03" db="EMBL/GenBank/DDBJ databases">
        <title>Complete genome sequence of Thermococcus profundus strain DT5432.</title>
        <authorList>
            <person name="Oger P.M."/>
        </authorList>
    </citation>
    <scope>NUCLEOTIDE SEQUENCE [LARGE SCALE GENOMIC DNA]</scope>
    <source>
        <strain evidence="3 4">DT 5432</strain>
    </source>
</reference>
<dbReference type="OrthoDB" id="148235at2157"/>
<protein>
    <recommendedName>
        <fullName evidence="2">PIN domain-containing protein</fullName>
    </recommendedName>
</protein>
<dbReference type="Proteomes" id="UP000250179">
    <property type="component" value="Chromosome"/>
</dbReference>
<evidence type="ECO:0000256" key="1">
    <source>
        <dbReference type="ARBA" id="ARBA00022842"/>
    </source>
</evidence>
<dbReference type="PANTHER" id="PTHR35901:SF1">
    <property type="entry name" value="EXONUCLEASE VAPC9"/>
    <property type="match status" value="1"/>
</dbReference>
<proteinExistence type="predicted"/>
<dbReference type="EMBL" id="CP014862">
    <property type="protein sequence ID" value="ASJ02492.1"/>
    <property type="molecule type" value="Genomic_DNA"/>
</dbReference>
<keyword evidence="4" id="KW-1185">Reference proteome</keyword>
<feature type="domain" description="PIN" evidence="2">
    <location>
        <begin position="6"/>
        <end position="133"/>
    </location>
</feature>
<dbReference type="InterPro" id="IPR002716">
    <property type="entry name" value="PIN_dom"/>
</dbReference>
<dbReference type="GeneID" id="33319567"/>
<dbReference type="SMART" id="SM00670">
    <property type="entry name" value="PINc"/>
    <property type="match status" value="1"/>
</dbReference>
<evidence type="ECO:0000259" key="2">
    <source>
        <dbReference type="SMART" id="SM00670"/>
    </source>
</evidence>
<dbReference type="SUPFAM" id="SSF88723">
    <property type="entry name" value="PIN domain-like"/>
    <property type="match status" value="1"/>
</dbReference>
<dbReference type="PANTHER" id="PTHR35901">
    <property type="entry name" value="RIBONUCLEASE VAPC3"/>
    <property type="match status" value="1"/>
</dbReference>
<dbReference type="Gene3D" id="3.40.50.1010">
    <property type="entry name" value="5'-nuclease"/>
    <property type="match status" value="1"/>
</dbReference>